<dbReference type="Proteomes" id="UP000054317">
    <property type="component" value="Unassembled WGS sequence"/>
</dbReference>
<evidence type="ECO:0000313" key="2">
    <source>
        <dbReference type="Proteomes" id="UP000054317"/>
    </source>
</evidence>
<accession>R7S7X4</accession>
<gene>
    <name evidence="1" type="ORF">TRAVEDRAFT_54218</name>
</gene>
<organism evidence="1 2">
    <name type="scientific">Trametes versicolor (strain FP-101664)</name>
    <name type="common">White-rot fungus</name>
    <name type="synonym">Coriolus versicolor</name>
    <dbReference type="NCBI Taxonomy" id="717944"/>
    <lineage>
        <taxon>Eukaryota</taxon>
        <taxon>Fungi</taxon>
        <taxon>Dikarya</taxon>
        <taxon>Basidiomycota</taxon>
        <taxon>Agaricomycotina</taxon>
        <taxon>Agaricomycetes</taxon>
        <taxon>Polyporales</taxon>
        <taxon>Polyporaceae</taxon>
        <taxon>Trametes</taxon>
    </lineage>
</organism>
<name>R7S7X4_TRAVS</name>
<dbReference type="RefSeq" id="XP_008045342.1">
    <property type="nucleotide sequence ID" value="XM_008047151.1"/>
</dbReference>
<sequence>MDSGPVEESASPLMNRSPLNPVASLRCVGITTKEMPVDGVAHGDSSLLRQQLPQTLVSWRIPPVDEGENHETAREAVWKPLYPFFKQRGYTFWKYYAGSMLYPDVEESADDLPPSPYGFAYATRHGGLNPDFGSLDQLTEFMYMNPLCRAARTADGRDVVGPHAFYEDNHAIPLVDFFSFEDVTFGV</sequence>
<protein>
    <submittedName>
        <fullName evidence="1">Uncharacterized protein</fullName>
    </submittedName>
</protein>
<dbReference type="EMBL" id="JH711798">
    <property type="protein sequence ID" value="EIW51795.1"/>
    <property type="molecule type" value="Genomic_DNA"/>
</dbReference>
<reference evidence="2" key="1">
    <citation type="journal article" date="2012" name="Science">
        <title>The Paleozoic origin of enzymatic lignin decomposition reconstructed from 31 fungal genomes.</title>
        <authorList>
            <person name="Floudas D."/>
            <person name="Binder M."/>
            <person name="Riley R."/>
            <person name="Barry K."/>
            <person name="Blanchette R.A."/>
            <person name="Henrissat B."/>
            <person name="Martinez A.T."/>
            <person name="Otillar R."/>
            <person name="Spatafora J.W."/>
            <person name="Yadav J.S."/>
            <person name="Aerts A."/>
            <person name="Benoit I."/>
            <person name="Boyd A."/>
            <person name="Carlson A."/>
            <person name="Copeland A."/>
            <person name="Coutinho P.M."/>
            <person name="de Vries R.P."/>
            <person name="Ferreira P."/>
            <person name="Findley K."/>
            <person name="Foster B."/>
            <person name="Gaskell J."/>
            <person name="Glotzer D."/>
            <person name="Gorecki P."/>
            <person name="Heitman J."/>
            <person name="Hesse C."/>
            <person name="Hori C."/>
            <person name="Igarashi K."/>
            <person name="Jurgens J.A."/>
            <person name="Kallen N."/>
            <person name="Kersten P."/>
            <person name="Kohler A."/>
            <person name="Kuees U."/>
            <person name="Kumar T.K.A."/>
            <person name="Kuo A."/>
            <person name="LaButti K."/>
            <person name="Larrondo L.F."/>
            <person name="Lindquist E."/>
            <person name="Ling A."/>
            <person name="Lombard V."/>
            <person name="Lucas S."/>
            <person name="Lundell T."/>
            <person name="Martin R."/>
            <person name="McLaughlin D.J."/>
            <person name="Morgenstern I."/>
            <person name="Morin E."/>
            <person name="Murat C."/>
            <person name="Nagy L.G."/>
            <person name="Nolan M."/>
            <person name="Ohm R.A."/>
            <person name="Patyshakuliyeva A."/>
            <person name="Rokas A."/>
            <person name="Ruiz-Duenas F.J."/>
            <person name="Sabat G."/>
            <person name="Salamov A."/>
            <person name="Samejima M."/>
            <person name="Schmutz J."/>
            <person name="Slot J.C."/>
            <person name="St John F."/>
            <person name="Stenlid J."/>
            <person name="Sun H."/>
            <person name="Sun S."/>
            <person name="Syed K."/>
            <person name="Tsang A."/>
            <person name="Wiebenga A."/>
            <person name="Young D."/>
            <person name="Pisabarro A."/>
            <person name="Eastwood D.C."/>
            <person name="Martin F."/>
            <person name="Cullen D."/>
            <person name="Grigoriev I.V."/>
            <person name="Hibbett D.S."/>
        </authorList>
    </citation>
    <scope>NUCLEOTIDE SEQUENCE [LARGE SCALE GENOMIC DNA]</scope>
    <source>
        <strain evidence="2">FP-101664</strain>
    </source>
</reference>
<dbReference type="KEGG" id="tvs:TRAVEDRAFT_54218"/>
<dbReference type="AlphaFoldDB" id="R7S7X4"/>
<keyword evidence="2" id="KW-1185">Reference proteome</keyword>
<evidence type="ECO:0000313" key="1">
    <source>
        <dbReference type="EMBL" id="EIW51795.1"/>
    </source>
</evidence>
<dbReference type="GeneID" id="19417338"/>
<proteinExistence type="predicted"/>